<dbReference type="AlphaFoldDB" id="A0A9P0MXD0"/>
<dbReference type="SMART" id="SM00020">
    <property type="entry name" value="Tryp_SPc"/>
    <property type="match status" value="1"/>
</dbReference>
<feature type="signal peptide" evidence="13">
    <location>
        <begin position="1"/>
        <end position="17"/>
    </location>
</feature>
<dbReference type="InterPro" id="IPR009003">
    <property type="entry name" value="Peptidase_S1_PA"/>
</dbReference>
<dbReference type="PROSITE" id="PS00135">
    <property type="entry name" value="TRYPSIN_SER"/>
    <property type="match status" value="1"/>
</dbReference>
<evidence type="ECO:0000256" key="6">
    <source>
        <dbReference type="ARBA" id="ARBA00022825"/>
    </source>
</evidence>
<evidence type="ECO:0000259" key="14">
    <source>
        <dbReference type="PROSITE" id="PS50240"/>
    </source>
</evidence>
<evidence type="ECO:0000313" key="16">
    <source>
        <dbReference type="Proteomes" id="UP001153321"/>
    </source>
</evidence>
<dbReference type="PRINTS" id="PR00722">
    <property type="entry name" value="CHYMOTRYPSIN"/>
</dbReference>
<evidence type="ECO:0000256" key="7">
    <source>
        <dbReference type="ARBA" id="ARBA00023145"/>
    </source>
</evidence>
<gene>
    <name evidence="15" type="ORF">SPLIT_LOCUS2213</name>
</gene>
<evidence type="ECO:0000256" key="5">
    <source>
        <dbReference type="ARBA" id="ARBA00022801"/>
    </source>
</evidence>
<dbReference type="CDD" id="cd00190">
    <property type="entry name" value="Tryp_SPc"/>
    <property type="match status" value="1"/>
</dbReference>
<keyword evidence="5 12" id="KW-0378">Hydrolase</keyword>
<keyword evidence="11" id="KW-1205">Fibrinolytic toxin</keyword>
<evidence type="ECO:0000313" key="15">
    <source>
        <dbReference type="EMBL" id="CAH1636851.1"/>
    </source>
</evidence>
<keyword evidence="3 12" id="KW-0645">Protease</keyword>
<sequence length="294" mass="30853">MKVLAVLLLALVACSSARNIDADDVISLEELTAYGYHSKVGGPLAKEIFKAEEEAAFNPSRIVGGSSAQLGQFPYQAGLLIEMPGWTSVCGGSLLNSRKVITAAHCWNDGENQARSFTVVLGSIRLSSGGVRVYTTNVAMHGSWMPSLIRNDIAMITLPSAVSTSSSIGFIALPSGNELNNQFVGATATASGFGLTRDGGAVSETLNHVNLSVISNAVCRNTFLLIQSSNICTSGATGQSTCRGDSGGPLVVNSNNRRILIGVTSFGHITGCQRGHPAAFARVTSYISWINQRL</sequence>
<keyword evidence="6 12" id="KW-0720">Serine protease</keyword>
<dbReference type="PANTHER" id="PTHR24252:SF7">
    <property type="entry name" value="HYALIN"/>
    <property type="match status" value="1"/>
</dbReference>
<comment type="subcellular location">
    <subcellularLocation>
        <location evidence="1">Secreted</location>
        <location evidence="1">Extracellular space</location>
    </subcellularLocation>
</comment>
<dbReference type="Pfam" id="PF00089">
    <property type="entry name" value="Trypsin"/>
    <property type="match status" value="1"/>
</dbReference>
<dbReference type="GO" id="GO:0004252">
    <property type="term" value="F:serine-type endopeptidase activity"/>
    <property type="evidence" value="ECO:0007669"/>
    <property type="project" value="InterPro"/>
</dbReference>
<dbReference type="EMBL" id="LR824545">
    <property type="protein sequence ID" value="CAH1636851.1"/>
    <property type="molecule type" value="Genomic_DNA"/>
</dbReference>
<dbReference type="InterPro" id="IPR018114">
    <property type="entry name" value="TRYPSIN_HIS"/>
</dbReference>
<dbReference type="FunFam" id="2.40.10.10:FF:000068">
    <property type="entry name" value="transmembrane protease serine 2"/>
    <property type="match status" value="1"/>
</dbReference>
<comment type="function">
    <text evidence="10">Fibrinolytic activity; shows preferential cleavage of Arg-Gly bonds in all three fibrinogen chains. Contact with the caterpillars causes severe bleeding, due the anticoagulant effect of the protein.</text>
</comment>
<protein>
    <recommendedName>
        <fullName evidence="14">Peptidase S1 domain-containing protein</fullName>
    </recommendedName>
</protein>
<dbReference type="InterPro" id="IPR001254">
    <property type="entry name" value="Trypsin_dom"/>
</dbReference>
<dbReference type="InterPro" id="IPR043504">
    <property type="entry name" value="Peptidase_S1_PA_chymotrypsin"/>
</dbReference>
<name>A0A9P0MXD0_SPOLI</name>
<dbReference type="InterPro" id="IPR001314">
    <property type="entry name" value="Peptidase_S1A"/>
</dbReference>
<dbReference type="PROSITE" id="PS00134">
    <property type="entry name" value="TRYPSIN_HIS"/>
    <property type="match status" value="1"/>
</dbReference>
<keyword evidence="7" id="KW-0865">Zymogen</keyword>
<dbReference type="Proteomes" id="UP001153321">
    <property type="component" value="Chromosome 14"/>
</dbReference>
<dbReference type="FunFam" id="2.40.10.10:FF:000025">
    <property type="entry name" value="serine proteases 1/2"/>
    <property type="match status" value="1"/>
</dbReference>
<evidence type="ECO:0000256" key="8">
    <source>
        <dbReference type="ARBA" id="ARBA00023157"/>
    </source>
</evidence>
<keyword evidence="8" id="KW-1015">Disulfide bond</keyword>
<evidence type="ECO:0000256" key="10">
    <source>
        <dbReference type="ARBA" id="ARBA00055534"/>
    </source>
</evidence>
<evidence type="ECO:0000256" key="2">
    <source>
        <dbReference type="ARBA" id="ARBA00022656"/>
    </source>
</evidence>
<feature type="chain" id="PRO_5040512618" description="Peptidase S1 domain-containing protein" evidence="13">
    <location>
        <begin position="18"/>
        <end position="294"/>
    </location>
</feature>
<keyword evidence="16" id="KW-1185">Reference proteome</keyword>
<dbReference type="Gene3D" id="2.40.10.10">
    <property type="entry name" value="Trypsin-like serine proteases"/>
    <property type="match status" value="1"/>
</dbReference>
<reference evidence="15" key="1">
    <citation type="submission" date="2022-02" db="EMBL/GenBank/DDBJ databases">
        <authorList>
            <person name="King R."/>
        </authorList>
    </citation>
    <scope>NUCLEOTIDE SEQUENCE</scope>
</reference>
<evidence type="ECO:0000256" key="3">
    <source>
        <dbReference type="ARBA" id="ARBA00022670"/>
    </source>
</evidence>
<proteinExistence type="predicted"/>
<feature type="domain" description="Peptidase S1" evidence="14">
    <location>
        <begin position="62"/>
        <end position="294"/>
    </location>
</feature>
<dbReference type="GO" id="GO:0090729">
    <property type="term" value="F:toxin activity"/>
    <property type="evidence" value="ECO:0007669"/>
    <property type="project" value="UniProtKB-KW"/>
</dbReference>
<evidence type="ECO:0000256" key="12">
    <source>
        <dbReference type="RuleBase" id="RU363034"/>
    </source>
</evidence>
<keyword evidence="2" id="KW-0800">Toxin</keyword>
<dbReference type="SUPFAM" id="SSF50494">
    <property type="entry name" value="Trypsin-like serine proteases"/>
    <property type="match status" value="1"/>
</dbReference>
<evidence type="ECO:0000256" key="13">
    <source>
        <dbReference type="SAM" id="SignalP"/>
    </source>
</evidence>
<dbReference type="GO" id="GO:0005576">
    <property type="term" value="C:extracellular region"/>
    <property type="evidence" value="ECO:0007669"/>
    <property type="project" value="UniProtKB-SubCell"/>
</dbReference>
<dbReference type="InterPro" id="IPR033116">
    <property type="entry name" value="TRYPSIN_SER"/>
</dbReference>
<organism evidence="15 16">
    <name type="scientific">Spodoptera littoralis</name>
    <name type="common">Egyptian cotton leafworm</name>
    <dbReference type="NCBI Taxonomy" id="7109"/>
    <lineage>
        <taxon>Eukaryota</taxon>
        <taxon>Metazoa</taxon>
        <taxon>Ecdysozoa</taxon>
        <taxon>Arthropoda</taxon>
        <taxon>Hexapoda</taxon>
        <taxon>Insecta</taxon>
        <taxon>Pterygota</taxon>
        <taxon>Neoptera</taxon>
        <taxon>Endopterygota</taxon>
        <taxon>Lepidoptera</taxon>
        <taxon>Glossata</taxon>
        <taxon>Ditrysia</taxon>
        <taxon>Noctuoidea</taxon>
        <taxon>Noctuidae</taxon>
        <taxon>Amphipyrinae</taxon>
        <taxon>Spodoptera</taxon>
    </lineage>
</organism>
<accession>A0A9P0MXD0</accession>
<dbReference type="PROSITE" id="PS50240">
    <property type="entry name" value="TRYPSIN_DOM"/>
    <property type="match status" value="1"/>
</dbReference>
<evidence type="ECO:0000256" key="4">
    <source>
        <dbReference type="ARBA" id="ARBA00022729"/>
    </source>
</evidence>
<keyword evidence="4 13" id="KW-0732">Signal</keyword>
<evidence type="ECO:0000256" key="1">
    <source>
        <dbReference type="ARBA" id="ARBA00004239"/>
    </source>
</evidence>
<dbReference type="PANTHER" id="PTHR24252">
    <property type="entry name" value="ACROSIN-RELATED"/>
    <property type="match status" value="1"/>
</dbReference>
<dbReference type="GO" id="GO:0006508">
    <property type="term" value="P:proteolysis"/>
    <property type="evidence" value="ECO:0007669"/>
    <property type="project" value="UniProtKB-KW"/>
</dbReference>
<evidence type="ECO:0000256" key="9">
    <source>
        <dbReference type="ARBA" id="ARBA00023240"/>
    </source>
</evidence>
<evidence type="ECO:0000256" key="11">
    <source>
        <dbReference type="ARBA" id="ARBA00084094"/>
    </source>
</evidence>
<keyword evidence="9" id="KW-1199">Hemostasis impairing toxin</keyword>